<evidence type="ECO:0000313" key="2">
    <source>
        <dbReference type="EMBL" id="KAG9397545.1"/>
    </source>
</evidence>
<dbReference type="InterPro" id="IPR002562">
    <property type="entry name" value="3'-5'_exonuclease_dom"/>
</dbReference>
<sequence length="716" mass="78393">MSGKAFEPSEWSLKGFQLAKDVITSSQAVVNSPPGHSTVYSDNAQYKEKVKAITEKIWKEIASPFIIWSGSAAQPTETIPADDLSVPYSQMVEPIRQTLTAARKDINLGLESSTPVQRLAAPAGVAAMGVSFAVKKPERDNTNLPFVPDLTEPDTGMAQRHMKYHYLDDYAPPSLDTLRQSPSFPDVRTHPYAQETASVYHAIYNAPSVTVEPADGLLDSGLVVRSDSRRQATEQLKVRLPGALMHVEEPASLNDTPFTLIQTQEELAALVSEINMCPFIAVDVEHNAECSFEGLTCLVQITTHAGAPRDYLLDTLALYPHMYMLRDVFANARILKVFHGARNDVRWLQRDFGIYIVNMLDTYEAITVLDQIPIPEDCRASYNGHSIDTYKGQKSLAALLHIYCGFHPDKRLQTADWTLRPLSRAMCKYAQGDTHYLCYVAGRIMAQLRAIDLGYDRDMSRAAWLNSVSRTADCYQRTMLTSLSARYLFQQGSPGALLSHVQQLIAIALFEWRDSVARAADECAQAVLPDSTLLAIAQAEPASILPIYQLLGPDASPVATGNVGNIHYIIKQVQQGRWTSAAYPVVAVEPQSTAPVRFVRAAPLPSRADSGESFFESIGWDDDSISVTVSHGSITGSGPRSPQLFDCVDRAETPPMVQGPASKKELAALPVVRGTRLRSEAGSVNSSMEVDVASGLVGAGWTGPVLARKVADELKR</sequence>
<dbReference type="InterPro" id="IPR010997">
    <property type="entry name" value="HRDC-like_sf"/>
</dbReference>
<dbReference type="AlphaFoldDB" id="A0A8J6B3H3"/>
<dbReference type="GO" id="GO:0071038">
    <property type="term" value="P:TRAMP-dependent tRNA surveillance pathway"/>
    <property type="evidence" value="ECO:0007669"/>
    <property type="project" value="TreeGrafter"/>
</dbReference>
<dbReference type="GO" id="GO:0071051">
    <property type="term" value="P:poly(A)-dependent snoRNA 3'-end processing"/>
    <property type="evidence" value="ECO:0007669"/>
    <property type="project" value="TreeGrafter"/>
</dbReference>
<dbReference type="SMART" id="SM00474">
    <property type="entry name" value="35EXOc"/>
    <property type="match status" value="1"/>
</dbReference>
<evidence type="ECO:0000313" key="3">
    <source>
        <dbReference type="Proteomes" id="UP000717585"/>
    </source>
</evidence>
<name>A0A8J6B3H3_9EUKA</name>
<keyword evidence="3" id="KW-1185">Reference proteome</keyword>
<dbReference type="Pfam" id="PF01612">
    <property type="entry name" value="DNA_pol_A_exo1"/>
    <property type="match status" value="1"/>
</dbReference>
<accession>A0A8J6B3H3</accession>
<dbReference type="Pfam" id="PF00570">
    <property type="entry name" value="HRDC"/>
    <property type="match status" value="1"/>
</dbReference>
<feature type="domain" description="HRDC" evidence="1">
    <location>
        <begin position="499"/>
        <end position="583"/>
    </location>
</feature>
<organism evidence="2 3">
    <name type="scientific">Carpediemonas membranifera</name>
    <dbReference type="NCBI Taxonomy" id="201153"/>
    <lineage>
        <taxon>Eukaryota</taxon>
        <taxon>Metamonada</taxon>
        <taxon>Carpediemonas-like organisms</taxon>
        <taxon>Carpediemonas</taxon>
    </lineage>
</organism>
<dbReference type="GO" id="GO:0000166">
    <property type="term" value="F:nucleotide binding"/>
    <property type="evidence" value="ECO:0007669"/>
    <property type="project" value="InterPro"/>
</dbReference>
<dbReference type="GO" id="GO:0071040">
    <property type="term" value="P:nuclear polyadenylation-dependent antisense transcript catabolic process"/>
    <property type="evidence" value="ECO:0007669"/>
    <property type="project" value="TreeGrafter"/>
</dbReference>
<dbReference type="PANTHER" id="PTHR12124">
    <property type="entry name" value="POLYMYOSITIS/SCLERODERMA AUTOANTIGEN-RELATED"/>
    <property type="match status" value="1"/>
</dbReference>
<keyword evidence="2" id="KW-0540">Nuclease</keyword>
<dbReference type="InterPro" id="IPR036397">
    <property type="entry name" value="RNaseH_sf"/>
</dbReference>
<dbReference type="GO" id="GO:0005730">
    <property type="term" value="C:nucleolus"/>
    <property type="evidence" value="ECO:0007669"/>
    <property type="project" value="TreeGrafter"/>
</dbReference>
<protein>
    <submittedName>
        <fullName evidence="2">3'-5' exonuclease</fullName>
    </submittedName>
</protein>
<proteinExistence type="predicted"/>
<dbReference type="GO" id="GO:0071037">
    <property type="term" value="P:nuclear polyadenylation-dependent snRNA catabolic process"/>
    <property type="evidence" value="ECO:0007669"/>
    <property type="project" value="TreeGrafter"/>
</dbReference>
<dbReference type="EMBL" id="JAHDYR010000001">
    <property type="protein sequence ID" value="KAG9397545.1"/>
    <property type="molecule type" value="Genomic_DNA"/>
</dbReference>
<keyword evidence="2" id="KW-0378">Hydrolase</keyword>
<dbReference type="Proteomes" id="UP000717585">
    <property type="component" value="Unassembled WGS sequence"/>
</dbReference>
<reference evidence="2" key="1">
    <citation type="submission" date="2021-05" db="EMBL/GenBank/DDBJ databases">
        <title>A free-living protist that lacks canonical eukaryotic 1 DNA replication and segregation systems.</title>
        <authorList>
            <person name="Salas-Leiva D.E."/>
            <person name="Tromer E.C."/>
            <person name="Curtis B.A."/>
            <person name="Jerlstrom-Hultqvist J."/>
            <person name="Kolisko M."/>
            <person name="Yi Z."/>
            <person name="Salas-Leiva J.S."/>
            <person name="Gallot-Lavallee L."/>
            <person name="Kops G.J.P.L."/>
            <person name="Archibald J.M."/>
            <person name="Simpson A.G.B."/>
            <person name="Roger A.J."/>
        </authorList>
    </citation>
    <scope>NUCLEOTIDE SEQUENCE</scope>
    <source>
        <strain evidence="2">BICM</strain>
    </source>
</reference>
<dbReference type="GO" id="GO:0071035">
    <property type="term" value="P:nuclear polyadenylation-dependent rRNA catabolic process"/>
    <property type="evidence" value="ECO:0007669"/>
    <property type="project" value="TreeGrafter"/>
</dbReference>
<dbReference type="Gene3D" id="3.30.420.10">
    <property type="entry name" value="Ribonuclease H-like superfamily/Ribonuclease H"/>
    <property type="match status" value="1"/>
</dbReference>
<dbReference type="GO" id="GO:0000175">
    <property type="term" value="F:3'-5'-RNA exonuclease activity"/>
    <property type="evidence" value="ECO:0007669"/>
    <property type="project" value="InterPro"/>
</dbReference>
<dbReference type="GO" id="GO:0071036">
    <property type="term" value="P:nuclear polyadenylation-dependent snoRNA catabolic process"/>
    <property type="evidence" value="ECO:0007669"/>
    <property type="project" value="TreeGrafter"/>
</dbReference>
<dbReference type="GO" id="GO:0000467">
    <property type="term" value="P:exonucleolytic trimming to generate mature 3'-end of 5.8S rRNA from tricistronic rRNA transcript (SSU-rRNA, 5.8S rRNA, LSU-rRNA)"/>
    <property type="evidence" value="ECO:0007669"/>
    <property type="project" value="InterPro"/>
</dbReference>
<evidence type="ECO:0000259" key="1">
    <source>
        <dbReference type="PROSITE" id="PS50967"/>
    </source>
</evidence>
<dbReference type="SUPFAM" id="SSF47819">
    <property type="entry name" value="HRDC-like"/>
    <property type="match status" value="1"/>
</dbReference>
<keyword evidence="2" id="KW-0269">Exonuclease</keyword>
<dbReference type="GO" id="GO:0071039">
    <property type="term" value="P:nuclear polyadenylation-dependent CUT catabolic process"/>
    <property type="evidence" value="ECO:0007669"/>
    <property type="project" value="TreeGrafter"/>
</dbReference>
<dbReference type="PANTHER" id="PTHR12124:SF68">
    <property type="entry name" value="PROTEIN RRP6-LIKE 3"/>
    <property type="match status" value="1"/>
</dbReference>
<dbReference type="GO" id="GO:0003727">
    <property type="term" value="F:single-stranded RNA binding"/>
    <property type="evidence" value="ECO:0007669"/>
    <property type="project" value="TreeGrafter"/>
</dbReference>
<dbReference type="GO" id="GO:0071044">
    <property type="term" value="P:histone mRNA catabolic process"/>
    <property type="evidence" value="ECO:0007669"/>
    <property type="project" value="TreeGrafter"/>
</dbReference>
<dbReference type="Gene3D" id="1.10.150.80">
    <property type="entry name" value="HRDC domain"/>
    <property type="match status" value="1"/>
</dbReference>
<dbReference type="InterPro" id="IPR002121">
    <property type="entry name" value="HRDC_dom"/>
</dbReference>
<dbReference type="SUPFAM" id="SSF53098">
    <property type="entry name" value="Ribonuclease H-like"/>
    <property type="match status" value="1"/>
</dbReference>
<dbReference type="InterPro" id="IPR012337">
    <property type="entry name" value="RNaseH-like_sf"/>
</dbReference>
<gene>
    <name evidence="2" type="ORF">J8273_0675</name>
</gene>
<dbReference type="InterPro" id="IPR045092">
    <property type="entry name" value="Rrp6-like"/>
</dbReference>
<dbReference type="GO" id="GO:0000176">
    <property type="term" value="C:nuclear exosome (RNase complex)"/>
    <property type="evidence" value="ECO:0007669"/>
    <property type="project" value="TreeGrafter"/>
</dbReference>
<dbReference type="InterPro" id="IPR044876">
    <property type="entry name" value="HRDC_dom_sf"/>
</dbReference>
<dbReference type="PROSITE" id="PS50967">
    <property type="entry name" value="HRDC"/>
    <property type="match status" value="1"/>
</dbReference>
<dbReference type="OrthoDB" id="2250022at2759"/>
<comment type="caution">
    <text evidence="2">The sequence shown here is derived from an EMBL/GenBank/DDBJ whole genome shotgun (WGS) entry which is preliminary data.</text>
</comment>